<dbReference type="Pfam" id="PF00656">
    <property type="entry name" value="Peptidase_C14"/>
    <property type="match status" value="1"/>
</dbReference>
<accession>A0AAU3I5D6</accession>
<comment type="similarity">
    <text evidence="1">Belongs to the heat shock protein 70 family.</text>
</comment>
<dbReference type="Gene3D" id="3.30.420.40">
    <property type="match status" value="2"/>
</dbReference>
<organism evidence="9">
    <name type="scientific">Streptomyces sp. NBC_01393</name>
    <dbReference type="NCBI Taxonomy" id="2903851"/>
    <lineage>
        <taxon>Bacteria</taxon>
        <taxon>Bacillati</taxon>
        <taxon>Actinomycetota</taxon>
        <taxon>Actinomycetes</taxon>
        <taxon>Kitasatosporales</taxon>
        <taxon>Streptomycetaceae</taxon>
        <taxon>Streptomyces</taxon>
    </lineage>
</organism>
<dbReference type="EMBL" id="CP109546">
    <property type="protein sequence ID" value="WTZ12384.1"/>
    <property type="molecule type" value="Genomic_DNA"/>
</dbReference>
<feature type="region of interest" description="Disordered" evidence="7">
    <location>
        <begin position="819"/>
        <end position="848"/>
    </location>
</feature>
<dbReference type="InterPro" id="IPR018181">
    <property type="entry name" value="Heat_shock_70_CS"/>
</dbReference>
<dbReference type="InterPro" id="IPR029047">
    <property type="entry name" value="HSP70_peptide-bd_sf"/>
</dbReference>
<name>A0AAU3I5D6_9ACTN</name>
<dbReference type="PROSITE" id="PS00329">
    <property type="entry name" value="HSP70_2"/>
    <property type="match status" value="1"/>
</dbReference>
<dbReference type="InterPro" id="IPR018247">
    <property type="entry name" value="EF_Hand_1_Ca_BS"/>
</dbReference>
<gene>
    <name evidence="9" type="ORF">OG699_33020</name>
</gene>
<dbReference type="Pfam" id="PF00012">
    <property type="entry name" value="HSP70"/>
    <property type="match status" value="2"/>
</dbReference>
<dbReference type="SUPFAM" id="SSF53067">
    <property type="entry name" value="Actin-like ATPase domain"/>
    <property type="match status" value="2"/>
</dbReference>
<dbReference type="FunFam" id="3.30.420.40:FF:000071">
    <property type="entry name" value="Molecular chaperone DnaK"/>
    <property type="match status" value="1"/>
</dbReference>
<dbReference type="Gene3D" id="3.40.50.1460">
    <property type="match status" value="1"/>
</dbReference>
<dbReference type="PRINTS" id="PR00301">
    <property type="entry name" value="HEATSHOCK70"/>
</dbReference>
<dbReference type="GO" id="GO:0004197">
    <property type="term" value="F:cysteine-type endopeptidase activity"/>
    <property type="evidence" value="ECO:0007669"/>
    <property type="project" value="InterPro"/>
</dbReference>
<dbReference type="GO" id="GO:0005509">
    <property type="term" value="F:calcium ion binding"/>
    <property type="evidence" value="ECO:0007669"/>
    <property type="project" value="InterPro"/>
</dbReference>
<dbReference type="GO" id="GO:0005524">
    <property type="term" value="F:ATP binding"/>
    <property type="evidence" value="ECO:0007669"/>
    <property type="project" value="UniProtKB-KW"/>
</dbReference>
<keyword evidence="6" id="KW-0143">Chaperone</keyword>
<sequence>MRKAALLVVNQHYADGRFTELPGAAADAEHLAAVLGDAAIGEFEVTVVENGTALEIRKAIQSFFAHAQSQDLLLLHLSCHGRKDSRGRLHFVASDTDWDLLDATAVPSQFVADQLEESLCRRAVVLLDCCFSGAFAKGLRTRGAAPTVDVNEPFSGPGRVVITSSTALQYSHESERSSRARAEPSIFTAAVVEGLRDGTADLDGDGYVSVEELYAFVHDRVRSRMPSQTPTRSVNNSEGTLYLTRNPGILYLTAPEDPALPDTLRAAILTGATWQRLGALHEVERLLGSWRGPVREAALEALTTLVRDRDPQVGAQAERLWHSRGLGELPSGTPDTASRVTRPIADGSKILGIDFGTTNSAVAVFLDGEVRVIPNRHGEVTTPSVVAFAEDGTLLVGKAAKERASRVPGGAIHRVKLELGTGWTYRHGVRRFSAEEVASWILADLRASAEAHLGETVTRAILTVPAYFNHVQRAALADAAALAGIETVRMLNEPTAAALSYGFGRGDENIAVFDLGGGTLDVSLLGISDGVVETLATSGDSKLGGSDWDGRVVDHLVREFALRQGVRLTDRAALQRVAEAAEAAKIELSQATSTVINLPYIATSASGPVHMDVTLTRAQLDRLAKDLLERCTQLVQRALKSAWRIEGIDDIDHFILVGGATRMPAIATLVKELAGGREPIRAVIPEGVVIGATLQSAVLTGQTRELLLLDVTSLPLGVETEGGIMAVVVETDTTIPSKRSEVFTTVEDGQSHAQINVHQGDREAATHNTKLGVLELPLRRAPRGVPQIEVTFDIDTSNVAHVTAKDLGTGKEVSVLLDRRSAAHAQAQESDPRKAPARVSPEQPRAGS</sequence>
<keyword evidence="4" id="KW-0067">ATP-binding</keyword>
<keyword evidence="5" id="KW-0346">Stress response</keyword>
<dbReference type="PROSITE" id="PS00018">
    <property type="entry name" value="EF_HAND_1"/>
    <property type="match status" value="1"/>
</dbReference>
<dbReference type="GO" id="GO:0140662">
    <property type="term" value="F:ATP-dependent protein folding chaperone"/>
    <property type="evidence" value="ECO:0007669"/>
    <property type="project" value="InterPro"/>
</dbReference>
<dbReference type="Gene3D" id="3.90.640.10">
    <property type="entry name" value="Actin, Chain A, domain 4"/>
    <property type="match status" value="1"/>
</dbReference>
<dbReference type="InterPro" id="IPR013126">
    <property type="entry name" value="Hsp_70_fam"/>
</dbReference>
<evidence type="ECO:0000256" key="1">
    <source>
        <dbReference type="ARBA" id="ARBA00007381"/>
    </source>
</evidence>
<proteinExistence type="inferred from homology"/>
<dbReference type="InterPro" id="IPR002048">
    <property type="entry name" value="EF_hand_dom"/>
</dbReference>
<dbReference type="InterPro" id="IPR011600">
    <property type="entry name" value="Pept_C14_caspase"/>
</dbReference>
<feature type="domain" description="EF-hand" evidence="8">
    <location>
        <begin position="201"/>
        <end position="223"/>
    </location>
</feature>
<dbReference type="InterPro" id="IPR029030">
    <property type="entry name" value="Caspase-like_dom_sf"/>
</dbReference>
<evidence type="ECO:0000256" key="6">
    <source>
        <dbReference type="ARBA" id="ARBA00023186"/>
    </source>
</evidence>
<dbReference type="PROSITE" id="PS50222">
    <property type="entry name" value="EF_HAND_2"/>
    <property type="match status" value="1"/>
</dbReference>
<evidence type="ECO:0000256" key="5">
    <source>
        <dbReference type="ARBA" id="ARBA00023016"/>
    </source>
</evidence>
<dbReference type="NCBIfam" id="NF047832">
    <property type="entry name" value="caspase_w_EACC1"/>
    <property type="match status" value="1"/>
</dbReference>
<protein>
    <submittedName>
        <fullName evidence="9">Hsp70 family protein</fullName>
    </submittedName>
</protein>
<dbReference type="PANTHER" id="PTHR19375">
    <property type="entry name" value="HEAT SHOCK PROTEIN 70KDA"/>
    <property type="match status" value="1"/>
</dbReference>
<keyword evidence="3" id="KW-0547">Nucleotide-binding</keyword>
<evidence type="ECO:0000256" key="2">
    <source>
        <dbReference type="ARBA" id="ARBA00022553"/>
    </source>
</evidence>
<dbReference type="FunFam" id="3.90.640.10:FF:000003">
    <property type="entry name" value="Molecular chaperone DnaK"/>
    <property type="match status" value="1"/>
</dbReference>
<dbReference type="SUPFAM" id="SSF100920">
    <property type="entry name" value="Heat shock protein 70kD (HSP70), peptide-binding domain"/>
    <property type="match status" value="1"/>
</dbReference>
<dbReference type="GO" id="GO:0006508">
    <property type="term" value="P:proteolysis"/>
    <property type="evidence" value="ECO:0007669"/>
    <property type="project" value="InterPro"/>
</dbReference>
<evidence type="ECO:0000259" key="8">
    <source>
        <dbReference type="PROSITE" id="PS50222"/>
    </source>
</evidence>
<evidence type="ECO:0000256" key="7">
    <source>
        <dbReference type="SAM" id="MobiDB-lite"/>
    </source>
</evidence>
<dbReference type="SUPFAM" id="SSF52129">
    <property type="entry name" value="Caspase-like"/>
    <property type="match status" value="1"/>
</dbReference>
<dbReference type="Gene3D" id="2.60.34.10">
    <property type="entry name" value="Substrate Binding Domain Of DNAk, Chain A, domain 1"/>
    <property type="match status" value="1"/>
</dbReference>
<evidence type="ECO:0000256" key="4">
    <source>
        <dbReference type="ARBA" id="ARBA00022840"/>
    </source>
</evidence>
<dbReference type="InterPro" id="IPR043129">
    <property type="entry name" value="ATPase_NBD"/>
</dbReference>
<evidence type="ECO:0000313" key="9">
    <source>
        <dbReference type="EMBL" id="WTZ12384.1"/>
    </source>
</evidence>
<reference evidence="9" key="1">
    <citation type="submission" date="2022-10" db="EMBL/GenBank/DDBJ databases">
        <title>The complete genomes of actinobacterial strains from the NBC collection.</title>
        <authorList>
            <person name="Joergensen T.S."/>
            <person name="Alvarez Arevalo M."/>
            <person name="Sterndorff E.B."/>
            <person name="Faurdal D."/>
            <person name="Vuksanovic O."/>
            <person name="Mourched A.-S."/>
            <person name="Charusanti P."/>
            <person name="Shaw S."/>
            <person name="Blin K."/>
            <person name="Weber T."/>
        </authorList>
    </citation>
    <scope>NUCLEOTIDE SEQUENCE</scope>
    <source>
        <strain evidence="9">NBC_01393</strain>
    </source>
</reference>
<dbReference type="AlphaFoldDB" id="A0AAU3I5D6"/>
<evidence type="ECO:0000256" key="3">
    <source>
        <dbReference type="ARBA" id="ARBA00022741"/>
    </source>
</evidence>
<keyword evidence="2" id="KW-0597">Phosphoprotein</keyword>